<feature type="region of interest" description="Disordered" evidence="1">
    <location>
        <begin position="54"/>
        <end position="77"/>
    </location>
</feature>
<comment type="caution">
    <text evidence="2">The sequence shown here is derived from an EMBL/GenBank/DDBJ whole genome shotgun (WGS) entry which is preliminary data.</text>
</comment>
<accession>A0ABR0TZI5</accession>
<evidence type="ECO:0000313" key="2">
    <source>
        <dbReference type="EMBL" id="KAK6115644.1"/>
    </source>
</evidence>
<proteinExistence type="predicted"/>
<dbReference type="PANTHER" id="PTHR33240">
    <property type="entry name" value="OS08G0508500 PROTEIN"/>
    <property type="match status" value="1"/>
</dbReference>
<gene>
    <name evidence="2" type="ORF">DH2020_007913</name>
</gene>
<reference evidence="2 3" key="1">
    <citation type="journal article" date="2021" name="Comput. Struct. Biotechnol. J.">
        <title>De novo genome assembly of the potent medicinal plant Rehmannia glutinosa using nanopore technology.</title>
        <authorList>
            <person name="Ma L."/>
            <person name="Dong C."/>
            <person name="Song C."/>
            <person name="Wang X."/>
            <person name="Zheng X."/>
            <person name="Niu Y."/>
            <person name="Chen S."/>
            <person name="Feng W."/>
        </authorList>
    </citation>
    <scope>NUCLEOTIDE SEQUENCE [LARGE SCALE GENOMIC DNA]</scope>
    <source>
        <strain evidence="2">DH-2019</strain>
    </source>
</reference>
<dbReference type="PANTHER" id="PTHR33240:SF15">
    <property type="entry name" value="GAG-PRO-LIKE PROTEIN"/>
    <property type="match status" value="1"/>
</dbReference>
<keyword evidence="3" id="KW-1185">Reference proteome</keyword>
<sequence>MRDIPEQAQSDQYCCFHRDKRHPMKKCFHLKREIEKLIQRGYLKDFVDQRKLRKDPGQYEQDLSPPPHCPEQRPEERYNPNFAGMINVISGEPEAEGAKNALRTHESEHQEVNAGAKPKRILTEPEKNGSTSIVFGAQDYVADTQTNPDAIVISIVMVNFIVKRVLIDMGSDADVIFLGAFRKLQIDSSQISHVSAQLIGFMVQVIKALGEISLPITLGAGAPQKVTKMVKFPAVDAPSTYNAIL</sequence>
<evidence type="ECO:0000313" key="3">
    <source>
        <dbReference type="Proteomes" id="UP001318860"/>
    </source>
</evidence>
<dbReference type="EMBL" id="JABTTQ020003506">
    <property type="protein sequence ID" value="KAK6115644.1"/>
    <property type="molecule type" value="Genomic_DNA"/>
</dbReference>
<evidence type="ECO:0008006" key="4">
    <source>
        <dbReference type="Google" id="ProtNLM"/>
    </source>
</evidence>
<name>A0ABR0TZI5_REHGL</name>
<dbReference type="Proteomes" id="UP001318860">
    <property type="component" value="Unassembled WGS sequence"/>
</dbReference>
<evidence type="ECO:0000256" key="1">
    <source>
        <dbReference type="SAM" id="MobiDB-lite"/>
    </source>
</evidence>
<protein>
    <recommendedName>
        <fullName evidence="4">Peptidase A2 domain-containing protein</fullName>
    </recommendedName>
</protein>
<organism evidence="2 3">
    <name type="scientific">Rehmannia glutinosa</name>
    <name type="common">Chinese foxglove</name>
    <dbReference type="NCBI Taxonomy" id="99300"/>
    <lineage>
        <taxon>Eukaryota</taxon>
        <taxon>Viridiplantae</taxon>
        <taxon>Streptophyta</taxon>
        <taxon>Embryophyta</taxon>
        <taxon>Tracheophyta</taxon>
        <taxon>Spermatophyta</taxon>
        <taxon>Magnoliopsida</taxon>
        <taxon>eudicotyledons</taxon>
        <taxon>Gunneridae</taxon>
        <taxon>Pentapetalae</taxon>
        <taxon>asterids</taxon>
        <taxon>lamiids</taxon>
        <taxon>Lamiales</taxon>
        <taxon>Orobanchaceae</taxon>
        <taxon>Rehmannieae</taxon>
        <taxon>Rehmannia</taxon>
    </lineage>
</organism>